<dbReference type="PANTHER" id="PTHR12496">
    <property type="entry name" value="CGI-41 METHYLTRANSFERASE"/>
    <property type="match status" value="1"/>
</dbReference>
<dbReference type="Pfam" id="PF13679">
    <property type="entry name" value="Methyltransf_32"/>
    <property type="match status" value="1"/>
</dbReference>
<dbReference type="SUPFAM" id="SSF53335">
    <property type="entry name" value="S-adenosyl-L-methionine-dependent methyltransferases"/>
    <property type="match status" value="1"/>
</dbReference>
<organism evidence="2 3">
    <name type="scientific">Calicophoron daubneyi</name>
    <name type="common">Rumen fluke</name>
    <name type="synonym">Paramphistomum daubneyi</name>
    <dbReference type="NCBI Taxonomy" id="300641"/>
    <lineage>
        <taxon>Eukaryota</taxon>
        <taxon>Metazoa</taxon>
        <taxon>Spiralia</taxon>
        <taxon>Lophotrochozoa</taxon>
        <taxon>Platyhelminthes</taxon>
        <taxon>Trematoda</taxon>
        <taxon>Digenea</taxon>
        <taxon>Plagiorchiida</taxon>
        <taxon>Pronocephalata</taxon>
        <taxon>Paramphistomoidea</taxon>
        <taxon>Paramphistomidae</taxon>
        <taxon>Calicophoron</taxon>
    </lineage>
</organism>
<name>A0AAV2TYX3_CALDB</name>
<dbReference type="InterPro" id="IPR052220">
    <property type="entry name" value="METTL25"/>
</dbReference>
<dbReference type="AlphaFoldDB" id="A0AAV2TYX3"/>
<proteinExistence type="predicted"/>
<evidence type="ECO:0000313" key="2">
    <source>
        <dbReference type="EMBL" id="CAL5141709.1"/>
    </source>
</evidence>
<gene>
    <name evidence="2" type="ORF">CDAUBV1_LOCUS17034</name>
</gene>
<dbReference type="PANTHER" id="PTHR12496:SF2">
    <property type="entry name" value="METHYLTRANSFERASE-LIKE PROTEIN 25B"/>
    <property type="match status" value="1"/>
</dbReference>
<evidence type="ECO:0000313" key="3">
    <source>
        <dbReference type="Proteomes" id="UP001497525"/>
    </source>
</evidence>
<comment type="caution">
    <text evidence="2">The sequence shown here is derived from an EMBL/GenBank/DDBJ whole genome shotgun (WGS) entry which is preliminary data.</text>
</comment>
<feature type="domain" description="Methyltransferase" evidence="1">
    <location>
        <begin position="189"/>
        <end position="341"/>
    </location>
</feature>
<protein>
    <recommendedName>
        <fullName evidence="1">Methyltransferase domain-containing protein</fullName>
    </recommendedName>
</protein>
<evidence type="ECO:0000259" key="1">
    <source>
        <dbReference type="Pfam" id="PF13679"/>
    </source>
</evidence>
<dbReference type="Proteomes" id="UP001497525">
    <property type="component" value="Unassembled WGS sequence"/>
</dbReference>
<reference evidence="2" key="1">
    <citation type="submission" date="2024-06" db="EMBL/GenBank/DDBJ databases">
        <authorList>
            <person name="Liu X."/>
            <person name="Lenzi L."/>
            <person name="Haldenby T S."/>
            <person name="Uol C."/>
        </authorList>
    </citation>
    <scope>NUCLEOTIDE SEQUENCE</scope>
</reference>
<dbReference type="InterPro" id="IPR025714">
    <property type="entry name" value="Methyltranfer_dom"/>
</dbReference>
<dbReference type="EMBL" id="CAXLJL010000933">
    <property type="protein sequence ID" value="CAL5141709.1"/>
    <property type="molecule type" value="Genomic_DNA"/>
</dbReference>
<sequence>MNDDLVLNSLLRRSLYLMEQFRPFLEAYVTNYYAEGGWRHIPHGWITQPALDLDDLNYLLSGFCPRDVQFCRTLPKRPLPLGLLAYRVACLSVQLNVDALSRVSPAMEWQRYNVLFASHPELKNNLLEFLRLDSEENDASKFSCTGEDEVFHGLPAQFRRHISPKKGYEIRRHSSLLLGIMSAAKKSSNLLRSENIVVDVGSGQGHLARYLSLYLGLRVLSLEAEEAHLQKAYKFDSETKAYLKKKWEQQPEPRMNFCSGSPSSHLMRIRADTSTSDVGELVKRMEDTWQQNGSSHGDMSKARIFFNGLHTCGDLSMAILRLFMELESAVGVVTVGCCYMKAVVDASTTAQNCQKSLSPSHLFWCPLSVCLQSVGLCLSYSLLELACHSISDYLSRLRHALTSGVDHLRPHGYRAFAQLLFTRRVQSFAEKIDSKCKTELPSFRSIRCGMKRRIPMDFAT</sequence>
<dbReference type="InterPro" id="IPR029063">
    <property type="entry name" value="SAM-dependent_MTases_sf"/>
</dbReference>
<accession>A0AAV2TYX3</accession>